<organism evidence="2">
    <name type="scientific">Rhipicephalus microplus</name>
    <name type="common">Cattle tick</name>
    <name type="synonym">Boophilus microplus</name>
    <dbReference type="NCBI Taxonomy" id="6941"/>
    <lineage>
        <taxon>Eukaryota</taxon>
        <taxon>Metazoa</taxon>
        <taxon>Ecdysozoa</taxon>
        <taxon>Arthropoda</taxon>
        <taxon>Chelicerata</taxon>
        <taxon>Arachnida</taxon>
        <taxon>Acari</taxon>
        <taxon>Parasitiformes</taxon>
        <taxon>Ixodida</taxon>
        <taxon>Ixodoidea</taxon>
        <taxon>Ixodidae</taxon>
        <taxon>Rhipicephalinae</taxon>
        <taxon>Rhipicephalus</taxon>
        <taxon>Boophilus</taxon>
    </lineage>
</organism>
<sequence length="142" mass="15653">MTGYSKFPATYSTIIFGLHVSLHDNDHHKILAQQIRPSVQLIVLPLGCCMTWFAACLSRFPLPYLPVLIMWVNIAKEVVVSCTLFGMLAVWYTVMASLGKSKGGGRIIVPKWACPPPTVHWCAGTHSSCFHATFSLNCISIS</sequence>
<feature type="transmembrane region" description="Helical" evidence="1">
    <location>
        <begin position="68"/>
        <end position="92"/>
    </location>
</feature>
<feature type="transmembrane region" description="Helical" evidence="1">
    <location>
        <begin position="41"/>
        <end position="62"/>
    </location>
</feature>
<keyword evidence="1" id="KW-0472">Membrane</keyword>
<accession>A0A6G5AHZ7</accession>
<evidence type="ECO:0000256" key="1">
    <source>
        <dbReference type="SAM" id="Phobius"/>
    </source>
</evidence>
<name>A0A6G5AHZ7_RHIMP</name>
<reference evidence="2" key="1">
    <citation type="submission" date="2020-03" db="EMBL/GenBank/DDBJ databases">
        <title>A transcriptome and proteome of the tick Rhipicephalus microplus shaped by the genetic composition of its hosts and developmental stage.</title>
        <authorList>
            <person name="Garcia G.R."/>
            <person name="Ribeiro J.M.C."/>
            <person name="Maruyama S.R."/>
            <person name="Gardinasse L.G."/>
            <person name="Nelson K."/>
            <person name="Ferreira B.R."/>
            <person name="Andrade T.G."/>
            <person name="Santos I.K.F.M."/>
        </authorList>
    </citation>
    <scope>NUCLEOTIDE SEQUENCE</scope>
    <source>
        <strain evidence="2">NSGR</strain>
        <tissue evidence="2">Salivary glands</tissue>
    </source>
</reference>
<evidence type="ECO:0000313" key="2">
    <source>
        <dbReference type="EMBL" id="NIE49903.1"/>
    </source>
</evidence>
<protein>
    <submittedName>
        <fullName evidence="2">Uncharacterized protein</fullName>
    </submittedName>
</protein>
<proteinExistence type="predicted"/>
<keyword evidence="1" id="KW-0812">Transmembrane</keyword>
<dbReference type="EMBL" id="GIKN01007630">
    <property type="protein sequence ID" value="NIE49903.1"/>
    <property type="molecule type" value="Transcribed_RNA"/>
</dbReference>
<dbReference type="AlphaFoldDB" id="A0A6G5AHZ7"/>
<keyword evidence="1" id="KW-1133">Transmembrane helix</keyword>